<dbReference type="STRING" id="538381.GCA_001696535_02229"/>
<evidence type="ECO:0000256" key="2">
    <source>
        <dbReference type="ARBA" id="ARBA00023239"/>
    </source>
</evidence>
<dbReference type="Pfam" id="PF04295">
    <property type="entry name" value="GD_AH_second"/>
    <property type="match status" value="1"/>
</dbReference>
<dbReference type="OrthoDB" id="9804574at2"/>
<dbReference type="RefSeq" id="WP_097174776.1">
    <property type="nucleotide sequence ID" value="NZ_OBML01000005.1"/>
</dbReference>
<dbReference type="GO" id="GO:0019698">
    <property type="term" value="P:D-galacturonate catabolic process"/>
    <property type="evidence" value="ECO:0007669"/>
    <property type="project" value="TreeGrafter"/>
</dbReference>
<evidence type="ECO:0000313" key="5">
    <source>
        <dbReference type="Proteomes" id="UP000219331"/>
    </source>
</evidence>
<dbReference type="GO" id="GO:0016787">
    <property type="term" value="F:hydrolase activity"/>
    <property type="evidence" value="ECO:0007669"/>
    <property type="project" value="UniProtKB-KW"/>
</dbReference>
<protein>
    <submittedName>
        <fullName evidence="4">Altronate hydrolase</fullName>
    </submittedName>
</protein>
<dbReference type="Pfam" id="PF08666">
    <property type="entry name" value="SAF"/>
    <property type="match status" value="1"/>
</dbReference>
<dbReference type="Pfam" id="PF20629">
    <property type="entry name" value="GD_AH_C"/>
    <property type="match status" value="1"/>
</dbReference>
<dbReference type="CDD" id="cd11613">
    <property type="entry name" value="SAF_AH_GD"/>
    <property type="match status" value="1"/>
</dbReference>
<dbReference type="PANTHER" id="PTHR30536">
    <property type="entry name" value="ALTRONATE/GALACTARATE DEHYDRATASE"/>
    <property type="match status" value="1"/>
</dbReference>
<evidence type="ECO:0000256" key="1">
    <source>
        <dbReference type="ARBA" id="ARBA00010986"/>
    </source>
</evidence>
<dbReference type="GO" id="GO:0016829">
    <property type="term" value="F:lyase activity"/>
    <property type="evidence" value="ECO:0007669"/>
    <property type="project" value="UniProtKB-KW"/>
</dbReference>
<evidence type="ECO:0000259" key="3">
    <source>
        <dbReference type="SMART" id="SM00858"/>
    </source>
</evidence>
<keyword evidence="5" id="KW-1185">Reference proteome</keyword>
<reference evidence="4 5" key="1">
    <citation type="submission" date="2017-08" db="EMBL/GenBank/DDBJ databases">
        <authorList>
            <person name="de Groot N.N."/>
        </authorList>
    </citation>
    <scope>NUCLEOTIDE SEQUENCE [LARGE SCALE GENOMIC DNA]</scope>
    <source>
        <strain evidence="4 5">USBA 352</strain>
    </source>
</reference>
<dbReference type="InterPro" id="IPR007392">
    <property type="entry name" value="GD_AH_second"/>
</dbReference>
<evidence type="ECO:0000313" key="4">
    <source>
        <dbReference type="EMBL" id="SOC06322.1"/>
    </source>
</evidence>
<feature type="domain" description="SAF" evidence="3">
    <location>
        <begin position="20"/>
        <end position="89"/>
    </location>
</feature>
<dbReference type="InterPro" id="IPR013974">
    <property type="entry name" value="SAF"/>
</dbReference>
<dbReference type="SMART" id="SM00858">
    <property type="entry name" value="SAF"/>
    <property type="match status" value="1"/>
</dbReference>
<dbReference type="InterPro" id="IPR052172">
    <property type="entry name" value="UxaA_altronate/galactarate_dh"/>
</dbReference>
<dbReference type="AlphaFoldDB" id="A0A285SEH9"/>
<dbReference type="InterPro" id="IPR048332">
    <property type="entry name" value="GD_AH_C"/>
</dbReference>
<name>A0A285SEH9_9HYPH</name>
<keyword evidence="2" id="KW-0456">Lyase</keyword>
<organism evidence="4 5">
    <name type="scientific">Stappia indica</name>
    <dbReference type="NCBI Taxonomy" id="538381"/>
    <lineage>
        <taxon>Bacteria</taxon>
        <taxon>Pseudomonadati</taxon>
        <taxon>Pseudomonadota</taxon>
        <taxon>Alphaproteobacteria</taxon>
        <taxon>Hyphomicrobiales</taxon>
        <taxon>Stappiaceae</taxon>
        <taxon>Stappia</taxon>
    </lineage>
</organism>
<dbReference type="EMBL" id="OBML01000005">
    <property type="protein sequence ID" value="SOC06322.1"/>
    <property type="molecule type" value="Genomic_DNA"/>
</dbReference>
<sequence>MPDTETGLADRPPLVLSERDNVAVLAARAEAGSDPLELGAPLSAAVAPGHKIARRPIGIGEPVVKYGQVIGYATAPIAAGEHVHSHNCEIGEHERAYRISDKLAEARAAIPRLNDGDIAGSFLGYQRADGRAGTRNMIALVATVNCSATVVRRAADILNASGMLDDWPNIDGVVAFAHGTGCGMASNGPGWEILQRVLWGHATHPNVGAAVFVGLGCEVMQVARMKALYSDGAETRFHGLAIQENGGTRATIERIVETVRELLPEVNRTARRPTPVSALKLGLQCGGSDGWSGITANPALGIACDLLVAQGATVVLSETPEIFGAEQLLLSRAASQEVADRLIERIRWWEDYAAKNGASLDQNPSPGNKAGGLTTILEKSLGAVAKAGATPLNEVVGYGEQVKGPGLVFMDTPGYDPVSATGQIAGGCQLVAFTTGRGSAFGSKPAPTLKIATSDRLYRAMREDMDVNAGDVLETGVSLAEKGREIHDRLIAAASGEQTKSEALGLGDHEFVPWQIGAVL</sequence>
<dbReference type="PANTHER" id="PTHR30536:SF5">
    <property type="entry name" value="ALTRONATE DEHYDRATASE"/>
    <property type="match status" value="1"/>
</dbReference>
<proteinExistence type="inferred from homology"/>
<dbReference type="Gene3D" id="2.30.130.110">
    <property type="match status" value="1"/>
</dbReference>
<accession>A0A285SEH9</accession>
<dbReference type="InterPro" id="IPR044144">
    <property type="entry name" value="SAF_UxaA/GarD"/>
</dbReference>
<keyword evidence="4" id="KW-0378">Hydrolase</keyword>
<dbReference type="Proteomes" id="UP000219331">
    <property type="component" value="Unassembled WGS sequence"/>
</dbReference>
<gene>
    <name evidence="4" type="ORF">SAMN05421512_10560</name>
</gene>
<comment type="similarity">
    <text evidence="1">Belongs to the UxaA family.</text>
</comment>